<keyword evidence="5" id="KW-1185">Reference proteome</keyword>
<reference evidence="4 5" key="1">
    <citation type="submission" date="2019-03" db="EMBL/GenBank/DDBJ databases">
        <authorList>
            <person name="Gaulin E."/>
            <person name="Dumas B."/>
        </authorList>
    </citation>
    <scope>NUCLEOTIDE SEQUENCE [LARGE SCALE GENOMIC DNA]</scope>
    <source>
        <strain evidence="4">CBS 568.67</strain>
    </source>
</reference>
<evidence type="ECO:0000256" key="1">
    <source>
        <dbReference type="SAM" id="SignalP"/>
    </source>
</evidence>
<reference evidence="3" key="2">
    <citation type="submission" date="2019-06" db="EMBL/GenBank/DDBJ databases">
        <title>Genomics analysis of Aphanomyces spp. identifies a new class of oomycete effector associated with host adaptation.</title>
        <authorList>
            <person name="Gaulin E."/>
        </authorList>
    </citation>
    <scope>NUCLEOTIDE SEQUENCE</scope>
    <source>
        <strain evidence="3">CBS 578.67</strain>
    </source>
</reference>
<keyword evidence="1" id="KW-0732">Signal</keyword>
<dbReference type="OrthoDB" id="1884773at2759"/>
<evidence type="ECO:0000259" key="2">
    <source>
        <dbReference type="PROSITE" id="PS50927"/>
    </source>
</evidence>
<dbReference type="SUPFAM" id="SSF51110">
    <property type="entry name" value="alpha-D-mannose-specific plant lectins"/>
    <property type="match status" value="1"/>
</dbReference>
<dbReference type="AlphaFoldDB" id="A0A485LDA6"/>
<dbReference type="InterPro" id="IPR001480">
    <property type="entry name" value="Bulb-type_lectin_dom"/>
</dbReference>
<organism evidence="4 5">
    <name type="scientific">Aphanomyces stellatus</name>
    <dbReference type="NCBI Taxonomy" id="120398"/>
    <lineage>
        <taxon>Eukaryota</taxon>
        <taxon>Sar</taxon>
        <taxon>Stramenopiles</taxon>
        <taxon>Oomycota</taxon>
        <taxon>Saprolegniomycetes</taxon>
        <taxon>Saprolegniales</taxon>
        <taxon>Verrucalvaceae</taxon>
        <taxon>Aphanomyces</taxon>
    </lineage>
</organism>
<dbReference type="Proteomes" id="UP000332933">
    <property type="component" value="Unassembled WGS sequence"/>
</dbReference>
<evidence type="ECO:0000313" key="5">
    <source>
        <dbReference type="Proteomes" id="UP000332933"/>
    </source>
</evidence>
<feature type="domain" description="Bulb-type lectin" evidence="2">
    <location>
        <begin position="39"/>
        <end position="152"/>
    </location>
</feature>
<feature type="signal peptide" evidence="1">
    <location>
        <begin position="1"/>
        <end position="20"/>
    </location>
</feature>
<dbReference type="SMART" id="SM00108">
    <property type="entry name" value="B_lectin"/>
    <property type="match status" value="1"/>
</dbReference>
<protein>
    <submittedName>
        <fullName evidence="4">Aste57867_19696 protein</fullName>
    </submittedName>
</protein>
<dbReference type="EMBL" id="CAADRA010006730">
    <property type="protein sequence ID" value="VFT96396.1"/>
    <property type="molecule type" value="Genomic_DNA"/>
</dbReference>
<evidence type="ECO:0000313" key="4">
    <source>
        <dbReference type="EMBL" id="VFT96396.1"/>
    </source>
</evidence>
<dbReference type="Gene3D" id="2.90.10.30">
    <property type="match status" value="1"/>
</dbReference>
<accession>A0A485LDA6</accession>
<dbReference type="PROSITE" id="PS50927">
    <property type="entry name" value="BULB_LECTIN"/>
    <property type="match status" value="1"/>
</dbReference>
<dbReference type="EMBL" id="VJMH01006707">
    <property type="protein sequence ID" value="KAF0688698.1"/>
    <property type="molecule type" value="Genomic_DNA"/>
</dbReference>
<gene>
    <name evidence="4" type="primary">Aste57867_19696</name>
    <name evidence="3" type="ORF">As57867_019631</name>
    <name evidence="4" type="ORF">ASTE57867_19696</name>
</gene>
<dbReference type="InterPro" id="IPR036426">
    <property type="entry name" value="Bulb-type_lectin_dom_sf"/>
</dbReference>
<feature type="chain" id="PRO_5033437609" evidence="1">
    <location>
        <begin position="21"/>
        <end position="192"/>
    </location>
</feature>
<proteinExistence type="predicted"/>
<name>A0A485LDA6_9STRA</name>
<sequence length="192" mass="20350">MLRSLLACGALTLLAQPAYSFGHYCGECGSSTLATLFSTPAPMSTLDISGRQFLVSAAYPPEMTAELQDDSNLVVTNQDGVAVWSSKTQGSGATRLVLQADGNVVMFNKAGSLVWETSTTEIGHGPFCLTLTADGSLTIWDSQCEWSWRNGVVRHVHGTVMLDSANETQTHLCTAVEQSADASALCTKLAKA</sequence>
<evidence type="ECO:0000313" key="3">
    <source>
        <dbReference type="EMBL" id="KAF0688698.1"/>
    </source>
</evidence>